<evidence type="ECO:0000256" key="1">
    <source>
        <dbReference type="SAM" id="MobiDB-lite"/>
    </source>
</evidence>
<evidence type="ECO:0000256" key="2">
    <source>
        <dbReference type="SAM" id="Phobius"/>
    </source>
</evidence>
<keyword evidence="2" id="KW-0472">Membrane</keyword>
<feature type="region of interest" description="Disordered" evidence="1">
    <location>
        <begin position="492"/>
        <end position="530"/>
    </location>
</feature>
<name>A0A9P5KRH8_GEOCN</name>
<sequence length="577" mass="62460">MPLAPSSRGLLDLPTEVLANIMAMSEPADLAALARSCGILYQYAIPVLWRNISLDLTASSTRATHHLYDCVVSTHICDAIVSSKVSVLAYASIRSLAINLSPVISNNRICDYIINPHLLRNLSELTLHGATDWGRVAPTVTRLAQFPAGKCVLHLHDIPLACLIELALPVSPLNAMVRTVATTFSSVANTATDVDLLANTLAVLPNLESFALAFDSEFDLCDDARLEARFSALCRGFALYNRALTRVAVYDFPPYLHFDPTCLPCSVSEFVFHTNEIDDASLFYTQLLEMPARLCSLSLRIVQSVSSPTTALATAATAAKKSYGPVGLADLRALTLDVPSDAASAGLFETLLRRNRAHLARVALSGFTTTALCALLAHARSRLRELYVYAFAPGAAAACGALVLRAAHSGQFGRLRLLALPPLGAADLARCVALRRTATSKPKFALVTTTTTSDINDRHKTINVVDETSNKTTKFALGCAEARPPLAQLMATPPMSPVPFHCDDDHDDDETNDDENEDENENENEDDAFATQQQRGAPFLDQMALWKTIPFKSEDELDLFMFHSSTAAKGLGQLCVL</sequence>
<evidence type="ECO:0000313" key="4">
    <source>
        <dbReference type="EMBL" id="KAF5093976.1"/>
    </source>
</evidence>
<gene>
    <name evidence="4" type="ORF">DV451_005113</name>
</gene>
<reference evidence="4" key="2">
    <citation type="submission" date="2020-01" db="EMBL/GenBank/DDBJ databases">
        <authorList>
            <person name="Perkins V."/>
            <person name="Lessard M.-H."/>
            <person name="Dugat-Bony E."/>
            <person name="Frenette M."/>
            <person name="Labrie S."/>
        </authorList>
    </citation>
    <scope>NUCLEOTIDE SEQUENCE</scope>
    <source>
        <strain evidence="4">LMA-70</strain>
    </source>
</reference>
<dbReference type="Proteomes" id="UP000750522">
    <property type="component" value="Unassembled WGS sequence"/>
</dbReference>
<organism evidence="4 5">
    <name type="scientific">Geotrichum candidum</name>
    <name type="common">Oospora lactis</name>
    <name type="synonym">Dipodascus geotrichum</name>
    <dbReference type="NCBI Taxonomy" id="1173061"/>
    <lineage>
        <taxon>Eukaryota</taxon>
        <taxon>Fungi</taxon>
        <taxon>Dikarya</taxon>
        <taxon>Ascomycota</taxon>
        <taxon>Saccharomycotina</taxon>
        <taxon>Dipodascomycetes</taxon>
        <taxon>Dipodascales</taxon>
        <taxon>Dipodascaceae</taxon>
        <taxon>Geotrichum</taxon>
    </lineage>
</organism>
<dbReference type="Pfam" id="PF12937">
    <property type="entry name" value="F-box-like"/>
    <property type="match status" value="1"/>
</dbReference>
<feature type="compositionally biased region" description="Acidic residues" evidence="1">
    <location>
        <begin position="505"/>
        <end position="528"/>
    </location>
</feature>
<keyword evidence="2" id="KW-0812">Transmembrane</keyword>
<proteinExistence type="predicted"/>
<protein>
    <recommendedName>
        <fullName evidence="3">F-box domain-containing protein</fullName>
    </recommendedName>
</protein>
<keyword evidence="2" id="KW-1133">Transmembrane helix</keyword>
<dbReference type="InterPro" id="IPR001810">
    <property type="entry name" value="F-box_dom"/>
</dbReference>
<dbReference type="EMBL" id="QQZK01000216">
    <property type="protein sequence ID" value="KAF5093976.1"/>
    <property type="molecule type" value="Genomic_DNA"/>
</dbReference>
<feature type="transmembrane region" description="Helical" evidence="2">
    <location>
        <begin position="386"/>
        <end position="407"/>
    </location>
</feature>
<comment type="caution">
    <text evidence="4">The sequence shown here is derived from an EMBL/GenBank/DDBJ whole genome shotgun (WGS) entry which is preliminary data.</text>
</comment>
<reference evidence="4" key="1">
    <citation type="journal article" date="2020" name="Front. Microbiol.">
        <title>Phenotypic and Genetic Characterization of the Cheese Ripening Yeast Geotrichum candidum.</title>
        <authorList>
            <person name="Perkins V."/>
            <person name="Vignola S."/>
            <person name="Lessard M.H."/>
            <person name="Plante P.L."/>
            <person name="Corbeil J."/>
            <person name="Dugat-Bony E."/>
            <person name="Frenette M."/>
            <person name="Labrie S."/>
        </authorList>
    </citation>
    <scope>NUCLEOTIDE SEQUENCE</scope>
    <source>
        <strain evidence="4">LMA-70</strain>
    </source>
</reference>
<feature type="domain" description="F-box" evidence="3">
    <location>
        <begin position="7"/>
        <end position="52"/>
    </location>
</feature>
<accession>A0A9P5KRH8</accession>
<dbReference type="PROSITE" id="PS50181">
    <property type="entry name" value="FBOX"/>
    <property type="match status" value="1"/>
</dbReference>
<dbReference type="AlphaFoldDB" id="A0A9P5KRH8"/>
<feature type="transmembrane region" description="Helical" evidence="2">
    <location>
        <begin position="359"/>
        <end position="380"/>
    </location>
</feature>
<evidence type="ECO:0000313" key="5">
    <source>
        <dbReference type="Proteomes" id="UP000750522"/>
    </source>
</evidence>
<evidence type="ECO:0000259" key="3">
    <source>
        <dbReference type="PROSITE" id="PS50181"/>
    </source>
</evidence>